<dbReference type="EMBL" id="LN853257">
    <property type="protein sequence ID" value="CRY95459.1"/>
    <property type="molecule type" value="Genomic_DNA"/>
</dbReference>
<proteinExistence type="predicted"/>
<feature type="region of interest" description="Disordered" evidence="1">
    <location>
        <begin position="103"/>
        <end position="123"/>
    </location>
</feature>
<reference evidence="2" key="1">
    <citation type="submission" date="2015-06" db="EMBL/GenBank/DDBJ databases">
        <authorList>
            <person name="Joergensen T."/>
        </authorList>
    </citation>
    <scope>NUCLEOTIDE SEQUENCE</scope>
    <source>
        <plasmid evidence="2">pRGRH0630</plasmid>
    </source>
</reference>
<evidence type="ECO:0000256" key="1">
    <source>
        <dbReference type="SAM" id="MobiDB-lite"/>
    </source>
</evidence>
<reference evidence="2" key="2">
    <citation type="submission" date="2015-07" db="EMBL/GenBank/DDBJ databases">
        <title>Plasmids, circular viruses and viroids from rat gut.</title>
        <authorList>
            <person name="Jorgensen T.J."/>
            <person name="Hansen M.A."/>
            <person name="Xu Z."/>
            <person name="Tabak M.A."/>
            <person name="Sorensen S.J."/>
            <person name="Hansen L.H."/>
        </authorList>
    </citation>
    <scope>NUCLEOTIDE SEQUENCE</scope>
    <source>
        <plasmid evidence="2">pRGRH0630</plasmid>
    </source>
</reference>
<sequence length="171" mass="18693">MIPPAPCRGSVIRVTPSSPKRLYLPLRANLHRQVWGLDSVPAPLTAKPHQLFGAAGGAGGNALQAFRPPPPSGGGSARTMARRQRGADVLISFPLAAKPQDRAEWRLSSSPHRGQGGDFRPRRKYYPVLDGRQARADGRTADFRQRKGKSVRGERSHISARYILADIEESK</sequence>
<name>A0A0H5Q219_9ZZZZ</name>
<accession>A0A0H5Q219</accession>
<feature type="region of interest" description="Disordered" evidence="1">
    <location>
        <begin position="136"/>
        <end position="155"/>
    </location>
</feature>
<geneLocation type="plasmid" evidence="2">
    <name>pRGRH0630</name>
</geneLocation>
<dbReference type="AlphaFoldDB" id="A0A0H5Q219"/>
<organism evidence="2">
    <name type="scientific">uncultured prokaryote</name>
    <dbReference type="NCBI Taxonomy" id="198431"/>
    <lineage>
        <taxon>unclassified sequences</taxon>
        <taxon>environmental samples</taxon>
    </lineage>
</organism>
<evidence type="ECO:0000313" key="2">
    <source>
        <dbReference type="EMBL" id="CRY95459.1"/>
    </source>
</evidence>
<protein>
    <submittedName>
        <fullName evidence="2">Uncharacterized protein</fullName>
    </submittedName>
</protein>
<keyword evidence="2" id="KW-0614">Plasmid</keyword>